<dbReference type="InterPro" id="IPR036259">
    <property type="entry name" value="MFS_trans_sf"/>
</dbReference>
<keyword evidence="3" id="KW-1003">Cell membrane</keyword>
<feature type="transmembrane region" description="Helical" evidence="7">
    <location>
        <begin position="162"/>
        <end position="183"/>
    </location>
</feature>
<organism evidence="9 10">
    <name type="scientific">Acinetobacter colistiniresistens</name>
    <dbReference type="NCBI Taxonomy" id="280145"/>
    <lineage>
        <taxon>Bacteria</taxon>
        <taxon>Pseudomonadati</taxon>
        <taxon>Pseudomonadota</taxon>
        <taxon>Gammaproteobacteria</taxon>
        <taxon>Moraxellales</taxon>
        <taxon>Moraxellaceae</taxon>
        <taxon>Acinetobacter</taxon>
    </lineage>
</organism>
<feature type="domain" description="Major facilitator superfamily (MFS) profile" evidence="8">
    <location>
        <begin position="1"/>
        <end position="188"/>
    </location>
</feature>
<dbReference type="EMBL" id="ATGK01000011">
    <property type="protein sequence ID" value="EPG37871.1"/>
    <property type="molecule type" value="Genomic_DNA"/>
</dbReference>
<accession>S3T8K4</accession>
<evidence type="ECO:0000313" key="9">
    <source>
        <dbReference type="EMBL" id="EPG37871.1"/>
    </source>
</evidence>
<dbReference type="InterPro" id="IPR020846">
    <property type="entry name" value="MFS_dom"/>
</dbReference>
<feature type="transmembrane region" description="Helical" evidence="7">
    <location>
        <begin position="136"/>
        <end position="156"/>
    </location>
</feature>
<dbReference type="PROSITE" id="PS50850">
    <property type="entry name" value="MFS"/>
    <property type="match status" value="1"/>
</dbReference>
<feature type="transmembrane region" description="Helical" evidence="7">
    <location>
        <begin position="40"/>
        <end position="60"/>
    </location>
</feature>
<dbReference type="GO" id="GO:0005886">
    <property type="term" value="C:plasma membrane"/>
    <property type="evidence" value="ECO:0007669"/>
    <property type="project" value="UniProtKB-SubCell"/>
</dbReference>
<evidence type="ECO:0000313" key="10">
    <source>
        <dbReference type="Proteomes" id="UP000014559"/>
    </source>
</evidence>
<evidence type="ECO:0000256" key="1">
    <source>
        <dbReference type="ARBA" id="ARBA00004651"/>
    </source>
</evidence>
<feature type="transmembrane region" description="Helical" evidence="7">
    <location>
        <begin position="91"/>
        <end position="115"/>
    </location>
</feature>
<dbReference type="Pfam" id="PF07690">
    <property type="entry name" value="MFS_1"/>
    <property type="match status" value="1"/>
</dbReference>
<feature type="transmembrane region" description="Helical" evidence="7">
    <location>
        <begin position="67"/>
        <end position="85"/>
    </location>
</feature>
<evidence type="ECO:0000256" key="4">
    <source>
        <dbReference type="ARBA" id="ARBA00022692"/>
    </source>
</evidence>
<evidence type="ECO:0000256" key="5">
    <source>
        <dbReference type="ARBA" id="ARBA00022989"/>
    </source>
</evidence>
<gene>
    <name evidence="9" type="ORF">F907_01841</name>
</gene>
<comment type="caution">
    <text evidence="9">The sequence shown here is derived from an EMBL/GenBank/DDBJ whole genome shotgun (WGS) entry which is preliminary data.</text>
</comment>
<dbReference type="PANTHER" id="PTHR43045">
    <property type="entry name" value="SHIKIMATE TRANSPORTER"/>
    <property type="match status" value="1"/>
</dbReference>
<reference evidence="9 10" key="1">
    <citation type="submission" date="2013-06" db="EMBL/GenBank/DDBJ databases">
        <title>The Genome Sequence of Acinetobacter sp. NIPH 2036.</title>
        <authorList>
            <consortium name="The Broad Institute Genome Sequencing Platform"/>
            <consortium name="The Broad Institute Genome Sequencing Center for Infectious Disease"/>
            <person name="Cerqueira G."/>
            <person name="Feldgarden M."/>
            <person name="Courvalin P."/>
            <person name="Perichon B."/>
            <person name="Grillot-Courvalin C."/>
            <person name="Clermont D."/>
            <person name="Rocha E."/>
            <person name="Yoon E.-J."/>
            <person name="Nemec A."/>
            <person name="Young S.K."/>
            <person name="Zeng Q."/>
            <person name="Gargeya S."/>
            <person name="Fitzgerald M."/>
            <person name="Abouelleil A."/>
            <person name="Alvarado L."/>
            <person name="Berlin A.M."/>
            <person name="Chapman S.B."/>
            <person name="Dewar J."/>
            <person name="Goldberg J."/>
            <person name="Griggs A."/>
            <person name="Gujja S."/>
            <person name="Hansen M."/>
            <person name="Howarth C."/>
            <person name="Imamovic A."/>
            <person name="Larimer J."/>
            <person name="McCowan C."/>
            <person name="Murphy C."/>
            <person name="Pearson M."/>
            <person name="Priest M."/>
            <person name="Roberts A."/>
            <person name="Saif S."/>
            <person name="Shea T."/>
            <person name="Sykes S."/>
            <person name="Wortman J."/>
            <person name="Nusbaum C."/>
            <person name="Birren B."/>
        </authorList>
    </citation>
    <scope>NUCLEOTIDE SEQUENCE [LARGE SCALE GENOMIC DNA]</scope>
    <source>
        <strain evidence="9 10">NIPH 2036</strain>
    </source>
</reference>
<evidence type="ECO:0000256" key="7">
    <source>
        <dbReference type="SAM" id="Phobius"/>
    </source>
</evidence>
<dbReference type="SUPFAM" id="SSF103473">
    <property type="entry name" value="MFS general substrate transporter"/>
    <property type="match status" value="1"/>
</dbReference>
<comment type="subcellular location">
    <subcellularLocation>
        <location evidence="1">Cell membrane</location>
        <topology evidence="1">Multi-pass membrane protein</topology>
    </subcellularLocation>
</comment>
<dbReference type="Proteomes" id="UP000014559">
    <property type="component" value="Unassembled WGS sequence"/>
</dbReference>
<protein>
    <recommendedName>
        <fullName evidence="8">Major facilitator superfamily (MFS) profile domain-containing protein</fullName>
    </recommendedName>
</protein>
<dbReference type="PATRIC" id="fig|1217696.3.peg.1803"/>
<evidence type="ECO:0000256" key="6">
    <source>
        <dbReference type="ARBA" id="ARBA00023136"/>
    </source>
</evidence>
<keyword evidence="4 7" id="KW-0812">Transmembrane</keyword>
<evidence type="ECO:0000259" key="8">
    <source>
        <dbReference type="PROSITE" id="PS50850"/>
    </source>
</evidence>
<dbReference type="Gene3D" id="1.20.1250.20">
    <property type="entry name" value="MFS general substrate transporter like domains"/>
    <property type="match status" value="1"/>
</dbReference>
<sequence length="204" mass="22521">MVFAGLAITIGTAGFFFTNTFMISYVTQYMGISRPTILDALFWVTLFEFLAMPIAAWYASKIGAHRFLFWAAILCIVIPYPMFMLVSTKNIYFIVLGITLAVLALSSLYAVVAGFMAEAFPAHVRYSGISISYQMIAAITSGTTPIIGTLLAQHYAGQWLPLAFLFSFLSLLSLIGICGITRLRQQQLSHQHESNQVPNKLLNG</sequence>
<keyword evidence="6 7" id="KW-0472">Membrane</keyword>
<evidence type="ECO:0000256" key="2">
    <source>
        <dbReference type="ARBA" id="ARBA00022448"/>
    </source>
</evidence>
<keyword evidence="5 7" id="KW-1133">Transmembrane helix</keyword>
<dbReference type="AlphaFoldDB" id="S3T8K4"/>
<name>S3T8K4_9GAMM</name>
<evidence type="ECO:0000256" key="3">
    <source>
        <dbReference type="ARBA" id="ARBA00022475"/>
    </source>
</evidence>
<proteinExistence type="predicted"/>
<dbReference type="InterPro" id="IPR011701">
    <property type="entry name" value="MFS"/>
</dbReference>
<keyword evidence="2" id="KW-0813">Transport</keyword>
<dbReference type="PANTHER" id="PTHR43045:SF4">
    <property type="entry name" value="TRANSPORTER YDFJ-RELATED"/>
    <property type="match status" value="1"/>
</dbReference>
<dbReference type="HOGENOM" id="CLU_001265_39_4_6"/>
<feature type="transmembrane region" description="Helical" evidence="7">
    <location>
        <begin position="7"/>
        <end position="28"/>
    </location>
</feature>
<dbReference type="GO" id="GO:0022857">
    <property type="term" value="F:transmembrane transporter activity"/>
    <property type="evidence" value="ECO:0007669"/>
    <property type="project" value="InterPro"/>
</dbReference>